<dbReference type="EMBL" id="AM406670">
    <property type="protein sequence ID" value="CAL95543.1"/>
    <property type="molecule type" value="Genomic_DNA"/>
</dbReference>
<name>A1K9N8_AZOSB</name>
<dbReference type="Proteomes" id="UP000002588">
    <property type="component" value="Chromosome"/>
</dbReference>
<reference evidence="1 2" key="1">
    <citation type="journal article" date="2006" name="Nat. Biotechnol.">
        <title>Complete genome of the mutualistic, N2-fixing grass endophyte Azoarcus sp. strain BH72.</title>
        <authorList>
            <person name="Krause A."/>
            <person name="Ramakumar A."/>
            <person name="Bartels D."/>
            <person name="Battistoni F."/>
            <person name="Bekel T."/>
            <person name="Boch J."/>
            <person name="Boehm M."/>
            <person name="Friedrich F."/>
            <person name="Hurek T."/>
            <person name="Krause L."/>
            <person name="Linke B."/>
            <person name="McHardy A.C."/>
            <person name="Sarkar A."/>
            <person name="Schneiker S."/>
            <person name="Syed A.A."/>
            <person name="Thauer R."/>
            <person name="Vorhoelter F.-J."/>
            <person name="Weidner S."/>
            <person name="Puehler A."/>
            <person name="Reinhold-Hurek B."/>
            <person name="Kaiser O."/>
            <person name="Goesmann A."/>
        </authorList>
    </citation>
    <scope>NUCLEOTIDE SEQUENCE [LARGE SCALE GENOMIC DNA]</scope>
    <source>
        <strain evidence="1 2">BH72</strain>
    </source>
</reference>
<protein>
    <submittedName>
        <fullName evidence="1">Uncharacterized protein</fullName>
    </submittedName>
</protein>
<dbReference type="KEGG" id="azo:azo2927"/>
<dbReference type="RefSeq" id="WP_011766653.1">
    <property type="nucleotide sequence ID" value="NC_008702.1"/>
</dbReference>
<dbReference type="STRING" id="62928.azo2927"/>
<organism evidence="1 2">
    <name type="scientific">Azoarcus sp. (strain BH72)</name>
    <dbReference type="NCBI Taxonomy" id="418699"/>
    <lineage>
        <taxon>Bacteria</taxon>
        <taxon>Pseudomonadati</taxon>
        <taxon>Pseudomonadota</taxon>
        <taxon>Betaproteobacteria</taxon>
        <taxon>Rhodocyclales</taxon>
        <taxon>Zoogloeaceae</taxon>
        <taxon>Azoarcus</taxon>
    </lineage>
</organism>
<evidence type="ECO:0000313" key="1">
    <source>
        <dbReference type="EMBL" id="CAL95543.1"/>
    </source>
</evidence>
<gene>
    <name evidence="1" type="ordered locus">azo2927</name>
</gene>
<proteinExistence type="predicted"/>
<evidence type="ECO:0000313" key="2">
    <source>
        <dbReference type="Proteomes" id="UP000002588"/>
    </source>
</evidence>
<accession>A1K9N8</accession>
<dbReference type="AlphaFoldDB" id="A1K9N8"/>
<sequence>MAFIHGPVPEVFERLVSATPAQFERDLRAAWPAATGCVGEGLQVSDGGADLFLTMKVLPVRRIGLFALPQLCVRYRFVAGDAAARGRLLARLDLGMQKGGG</sequence>
<dbReference type="HOGENOM" id="CLU_2276123_0_0_4"/>
<keyword evidence="2" id="KW-1185">Reference proteome</keyword>